<accession>A0A813WTI5</accession>
<name>A0A813WTI5_9BILA</name>
<gene>
    <name evidence="1" type="ORF">GPM918_LOCUS6454</name>
    <name evidence="2" type="ORF">SRO942_LOCUS6454</name>
</gene>
<evidence type="ECO:0000313" key="3">
    <source>
        <dbReference type="Proteomes" id="UP000663829"/>
    </source>
</evidence>
<sequence length="50" mass="5190">GPSTINGTAINPSMTGAPLLSQSTETNAVYTITTVTSSHVTKGDQRKVQQ</sequence>
<dbReference type="Proteomes" id="UP000681722">
    <property type="component" value="Unassembled WGS sequence"/>
</dbReference>
<feature type="non-terminal residue" evidence="1">
    <location>
        <position position="1"/>
    </location>
</feature>
<dbReference type="Proteomes" id="UP000663829">
    <property type="component" value="Unassembled WGS sequence"/>
</dbReference>
<organism evidence="1 3">
    <name type="scientific">Didymodactylos carnosus</name>
    <dbReference type="NCBI Taxonomy" id="1234261"/>
    <lineage>
        <taxon>Eukaryota</taxon>
        <taxon>Metazoa</taxon>
        <taxon>Spiralia</taxon>
        <taxon>Gnathifera</taxon>
        <taxon>Rotifera</taxon>
        <taxon>Eurotatoria</taxon>
        <taxon>Bdelloidea</taxon>
        <taxon>Philodinida</taxon>
        <taxon>Philodinidae</taxon>
        <taxon>Didymodactylos</taxon>
    </lineage>
</organism>
<dbReference type="EMBL" id="CAJOBC010000996">
    <property type="protein sequence ID" value="CAF3646096.1"/>
    <property type="molecule type" value="Genomic_DNA"/>
</dbReference>
<keyword evidence="3" id="KW-1185">Reference proteome</keyword>
<dbReference type="EMBL" id="CAJNOQ010000996">
    <property type="protein sequence ID" value="CAF0858432.1"/>
    <property type="molecule type" value="Genomic_DNA"/>
</dbReference>
<comment type="caution">
    <text evidence="1">The sequence shown here is derived from an EMBL/GenBank/DDBJ whole genome shotgun (WGS) entry which is preliminary data.</text>
</comment>
<protein>
    <submittedName>
        <fullName evidence="1">Uncharacterized protein</fullName>
    </submittedName>
</protein>
<dbReference type="AlphaFoldDB" id="A0A813WTI5"/>
<proteinExistence type="predicted"/>
<reference evidence="1" key="1">
    <citation type="submission" date="2021-02" db="EMBL/GenBank/DDBJ databases">
        <authorList>
            <person name="Nowell W R."/>
        </authorList>
    </citation>
    <scope>NUCLEOTIDE SEQUENCE</scope>
</reference>
<evidence type="ECO:0000313" key="1">
    <source>
        <dbReference type="EMBL" id="CAF0858432.1"/>
    </source>
</evidence>
<evidence type="ECO:0000313" key="2">
    <source>
        <dbReference type="EMBL" id="CAF3646096.1"/>
    </source>
</evidence>